<comment type="caution">
    <text evidence="3">The sequence shown here is derived from an EMBL/GenBank/DDBJ whole genome shotgun (WGS) entry which is preliminary data.</text>
</comment>
<dbReference type="PANTHER" id="PTHR23150">
    <property type="entry name" value="SULFATASE MODIFYING FACTOR 1, 2"/>
    <property type="match status" value="1"/>
</dbReference>
<feature type="region of interest" description="Disordered" evidence="1">
    <location>
        <begin position="1"/>
        <end position="22"/>
    </location>
</feature>
<evidence type="ECO:0000313" key="4">
    <source>
        <dbReference type="Proteomes" id="UP000606921"/>
    </source>
</evidence>
<organism evidence="3 4">
    <name type="scientific">Pseudorhizobium endolithicum</name>
    <dbReference type="NCBI Taxonomy" id="1191678"/>
    <lineage>
        <taxon>Bacteria</taxon>
        <taxon>Pseudomonadati</taxon>
        <taxon>Pseudomonadota</taxon>
        <taxon>Alphaproteobacteria</taxon>
        <taxon>Hyphomicrobiales</taxon>
        <taxon>Rhizobiaceae</taxon>
        <taxon>Rhizobium/Agrobacterium group</taxon>
        <taxon>Pseudorhizobium</taxon>
    </lineage>
</organism>
<sequence length="332" mass="36819">MNTKSKHGVTAAATDPENQHGSTACCSALKRGYLCRSDERGLQSPKIKQDGSRGDVVLIPGARSFVGSSDPVIALDGEGPKRRVQVAPFSIARHAVSGTQFRAFVNGTGYVTEAERFGWSFVFHLLLRNPSQHEVPPETPWWRKVDGACWRHPEGPGSDLEGREDHPVVHISWADANAYARWCGGRLPTEAEWEHAARGGLDHPRYPWGDEEPTDQRVFCNIWQGNFPHTNSAVDGYVGTAPVESFSPNGYGLFNMVGNVWEWCSDPFKVRSVSKSSRRRNLEALRFSEKVMKGGSYLCHISYCYRYRIAARSGRPADTSAGNTGFRVAYDA</sequence>
<proteinExistence type="predicted"/>
<dbReference type="InterPro" id="IPR051043">
    <property type="entry name" value="Sulfatase_Mod_Factor_Kinase"/>
</dbReference>
<dbReference type="InterPro" id="IPR042095">
    <property type="entry name" value="SUMF_sf"/>
</dbReference>
<dbReference type="Gene3D" id="3.90.1580.10">
    <property type="entry name" value="paralog of FGE (formylglycine-generating enzyme)"/>
    <property type="match status" value="1"/>
</dbReference>
<name>A0ABM8PM80_9HYPH</name>
<dbReference type="InterPro" id="IPR005532">
    <property type="entry name" value="SUMF_dom"/>
</dbReference>
<dbReference type="SUPFAM" id="SSF56436">
    <property type="entry name" value="C-type lectin-like"/>
    <property type="match status" value="1"/>
</dbReference>
<dbReference type="Proteomes" id="UP000606921">
    <property type="component" value="Unassembled WGS sequence"/>
</dbReference>
<dbReference type="Pfam" id="PF03781">
    <property type="entry name" value="FGE-sulfatase"/>
    <property type="match status" value="1"/>
</dbReference>
<evidence type="ECO:0000256" key="1">
    <source>
        <dbReference type="SAM" id="MobiDB-lite"/>
    </source>
</evidence>
<accession>A0ABM8PM80</accession>
<dbReference type="InterPro" id="IPR016187">
    <property type="entry name" value="CTDL_fold"/>
</dbReference>
<reference evidence="3 4" key="1">
    <citation type="submission" date="2020-11" db="EMBL/GenBank/DDBJ databases">
        <authorList>
            <person name="Lassalle F."/>
        </authorList>
    </citation>
    <scope>NUCLEOTIDE SEQUENCE [LARGE SCALE GENOMIC DNA]</scope>
    <source>
        <strain evidence="3 4">JC140</strain>
    </source>
</reference>
<protein>
    <submittedName>
        <fullName evidence="3">Formylglycine-generating enzyme family protein</fullName>
    </submittedName>
</protein>
<dbReference type="EMBL" id="CABFWF030000011">
    <property type="protein sequence ID" value="CAD7037542.1"/>
    <property type="molecule type" value="Genomic_DNA"/>
</dbReference>
<gene>
    <name evidence="3" type="ORF">REJC140_03674</name>
</gene>
<keyword evidence="4" id="KW-1185">Reference proteome</keyword>
<feature type="domain" description="Sulfatase-modifying factor enzyme-like" evidence="2">
    <location>
        <begin position="55"/>
        <end position="329"/>
    </location>
</feature>
<evidence type="ECO:0000313" key="3">
    <source>
        <dbReference type="EMBL" id="CAD7037542.1"/>
    </source>
</evidence>
<evidence type="ECO:0000259" key="2">
    <source>
        <dbReference type="Pfam" id="PF03781"/>
    </source>
</evidence>
<dbReference type="PANTHER" id="PTHR23150:SF19">
    <property type="entry name" value="FORMYLGLYCINE-GENERATING ENZYME"/>
    <property type="match status" value="1"/>
</dbReference>